<dbReference type="Pfam" id="PF08541">
    <property type="entry name" value="ACP_syn_III_C"/>
    <property type="match status" value="1"/>
</dbReference>
<dbReference type="GO" id="GO:0006633">
    <property type="term" value="P:fatty acid biosynthetic process"/>
    <property type="evidence" value="ECO:0007669"/>
    <property type="project" value="InterPro"/>
</dbReference>
<dbReference type="EMBL" id="JABANO010033860">
    <property type="protein sequence ID" value="KAF4706090.1"/>
    <property type="molecule type" value="Genomic_DNA"/>
</dbReference>
<dbReference type="InterPro" id="IPR013601">
    <property type="entry name" value="FAE1_typ3_polyketide_synth"/>
</dbReference>
<accession>A0A7J6QER5</accession>
<dbReference type="PANTHER" id="PTHR31561">
    <property type="entry name" value="3-KETOACYL-COA SYNTHASE"/>
    <property type="match status" value="1"/>
</dbReference>
<feature type="domain" description="Beta-ketoacyl-[acyl-carrier-protein] synthase III C-terminal" evidence="5">
    <location>
        <begin position="247"/>
        <end position="328"/>
    </location>
</feature>
<dbReference type="Pfam" id="PF08392">
    <property type="entry name" value="FAE1_CUT1_RppA"/>
    <property type="match status" value="1"/>
</dbReference>
<dbReference type="InterPro" id="IPR016039">
    <property type="entry name" value="Thiolase-like"/>
</dbReference>
<evidence type="ECO:0000259" key="5">
    <source>
        <dbReference type="Pfam" id="PF08541"/>
    </source>
</evidence>
<dbReference type="InterPro" id="IPR013747">
    <property type="entry name" value="ACP_syn_III_C"/>
</dbReference>
<dbReference type="GO" id="GO:0016020">
    <property type="term" value="C:membrane"/>
    <property type="evidence" value="ECO:0007669"/>
    <property type="project" value="InterPro"/>
</dbReference>
<evidence type="ECO:0000256" key="1">
    <source>
        <dbReference type="ARBA" id="ARBA00005531"/>
    </source>
</evidence>
<dbReference type="AlphaFoldDB" id="A0A7J6QER5"/>
<organism evidence="6 7">
    <name type="scientific">Perkinsus olseni</name>
    <name type="common">Perkinsus atlanticus</name>
    <dbReference type="NCBI Taxonomy" id="32597"/>
    <lineage>
        <taxon>Eukaryota</taxon>
        <taxon>Sar</taxon>
        <taxon>Alveolata</taxon>
        <taxon>Perkinsozoa</taxon>
        <taxon>Perkinsea</taxon>
        <taxon>Perkinsida</taxon>
        <taxon>Perkinsidae</taxon>
        <taxon>Perkinsus</taxon>
    </lineage>
</organism>
<proteinExistence type="inferred from homology"/>
<keyword evidence="3" id="KW-0808">Transferase</keyword>
<evidence type="ECO:0000313" key="7">
    <source>
        <dbReference type="Proteomes" id="UP000553632"/>
    </source>
</evidence>
<dbReference type="OMA" id="VMCPKEL"/>
<reference evidence="6 7" key="1">
    <citation type="submission" date="2020-04" db="EMBL/GenBank/DDBJ databases">
        <title>Perkinsus olseni comparative genomics.</title>
        <authorList>
            <person name="Bogema D.R."/>
        </authorList>
    </citation>
    <scope>NUCLEOTIDE SEQUENCE [LARGE SCALE GENOMIC DNA]</scope>
    <source>
        <strain evidence="6 7">ATCC PRA-207</strain>
    </source>
</reference>
<keyword evidence="6" id="KW-0418">Kinase</keyword>
<protein>
    <recommendedName>
        <fullName evidence="2">very-long-chain 3-oxoacyl-CoA synthase</fullName>
        <ecNumber evidence="2">2.3.1.199</ecNumber>
    </recommendedName>
</protein>
<dbReference type="GO" id="GO:0016301">
    <property type="term" value="F:kinase activity"/>
    <property type="evidence" value="ECO:0007669"/>
    <property type="project" value="UniProtKB-KW"/>
</dbReference>
<dbReference type="Gene3D" id="3.40.47.10">
    <property type="match status" value="1"/>
</dbReference>
<dbReference type="InterPro" id="IPR012392">
    <property type="entry name" value="3-ktacl-CoA_syn"/>
</dbReference>
<feature type="domain" description="FAE" evidence="4">
    <location>
        <begin position="2"/>
        <end position="236"/>
    </location>
</feature>
<sequence>LLAHSGTSDHTAFPPNLVKSLKTGERWSATLEDSREEAEAAMGGALKGLMDKTGITAKDIDVLIVNCSLLSPTPSLCALLVNKFGMRSDVLTYNLSGMGCSANGVSIDLAQRVLQNPKNMKCVVISTESIAQAIYPGNERGFLVQNTLFRCGATAILLTNKPDTRAKYKLLNVVRAQLSKGDDDYGCVWEAEDKEGYKGVFLAKNIVDVAGKTMTVNFKRLVPRILPIPELLKVAFNKKYVPSFKKGINHFCIHAGGRAVLEGVQKNLKLSDRDILPSKLSLYHMGNTSSSSIWYELGFTERSGDLKAGHRILQVAFGSGFKCNSMVWLCLRN</sequence>
<name>A0A7J6QER5_PEROL</name>
<dbReference type="Proteomes" id="UP000553632">
    <property type="component" value="Unassembled WGS sequence"/>
</dbReference>
<dbReference type="GO" id="GO:0009922">
    <property type="term" value="F:fatty acid elongase activity"/>
    <property type="evidence" value="ECO:0007669"/>
    <property type="project" value="UniProtKB-EC"/>
</dbReference>
<evidence type="ECO:0000256" key="2">
    <source>
        <dbReference type="ARBA" id="ARBA00012307"/>
    </source>
</evidence>
<keyword evidence="7" id="KW-1185">Reference proteome</keyword>
<comment type="similarity">
    <text evidence="1">Belongs to the thiolase-like superfamily. Chalcone/stilbene synthases family.</text>
</comment>
<evidence type="ECO:0000256" key="3">
    <source>
        <dbReference type="ARBA" id="ARBA00022679"/>
    </source>
</evidence>
<dbReference type="EC" id="2.3.1.199" evidence="2"/>
<evidence type="ECO:0000259" key="4">
    <source>
        <dbReference type="Pfam" id="PF08392"/>
    </source>
</evidence>
<comment type="caution">
    <text evidence="6">The sequence shown here is derived from an EMBL/GenBank/DDBJ whole genome shotgun (WGS) entry which is preliminary data.</text>
</comment>
<feature type="non-terminal residue" evidence="6">
    <location>
        <position position="1"/>
    </location>
</feature>
<evidence type="ECO:0000313" key="6">
    <source>
        <dbReference type="EMBL" id="KAF4706090.1"/>
    </source>
</evidence>
<dbReference type="SUPFAM" id="SSF53901">
    <property type="entry name" value="Thiolase-like"/>
    <property type="match status" value="1"/>
</dbReference>
<gene>
    <name evidence="6" type="primary">KCS1_4</name>
    <name evidence="6" type="ORF">FOZ63_003624</name>
</gene>
<dbReference type="CDD" id="cd00831">
    <property type="entry name" value="CHS_like"/>
    <property type="match status" value="1"/>
</dbReference>